<protein>
    <submittedName>
        <fullName evidence="1">Uncharacterized protein</fullName>
    </submittedName>
</protein>
<organism evidence="1 2">
    <name type="scientific">Mycolicibacterium gilvum</name>
    <dbReference type="NCBI Taxonomy" id="1804"/>
    <lineage>
        <taxon>Bacteria</taxon>
        <taxon>Bacillati</taxon>
        <taxon>Actinomycetota</taxon>
        <taxon>Actinomycetes</taxon>
        <taxon>Mycobacteriales</taxon>
        <taxon>Mycobacteriaceae</taxon>
        <taxon>Mycolicibacterium</taxon>
    </lineage>
</organism>
<sequence>MADIESTPPRPPIDYPDPILHDAWTGSSVRELRDARDDLTRAKARYDEAVCAARRKCLSWGQIGTILGVSRQHLHRRYRGLVD</sequence>
<dbReference type="EMBL" id="UGQM01000001">
    <property type="protein sequence ID" value="STZ44097.1"/>
    <property type="molecule type" value="Genomic_DNA"/>
</dbReference>
<gene>
    <name evidence="1" type="ORF">NCTC10742_03328</name>
</gene>
<dbReference type="AlphaFoldDB" id="A0A378SRT4"/>
<accession>A0A378SRT4</accession>
<evidence type="ECO:0000313" key="1">
    <source>
        <dbReference type="EMBL" id="STZ44097.1"/>
    </source>
</evidence>
<dbReference type="RefSeq" id="WP_011893956.1">
    <property type="nucleotide sequence ID" value="NZ_JACKST010000016.1"/>
</dbReference>
<name>A0A378SRT4_9MYCO</name>
<reference evidence="1 2" key="1">
    <citation type="submission" date="2018-06" db="EMBL/GenBank/DDBJ databases">
        <authorList>
            <consortium name="Pathogen Informatics"/>
            <person name="Doyle S."/>
        </authorList>
    </citation>
    <scope>NUCLEOTIDE SEQUENCE [LARGE SCALE GENOMIC DNA]</scope>
    <source>
        <strain evidence="1 2">NCTC10742</strain>
    </source>
</reference>
<evidence type="ECO:0000313" key="2">
    <source>
        <dbReference type="Proteomes" id="UP000254291"/>
    </source>
</evidence>
<proteinExistence type="predicted"/>
<dbReference type="Proteomes" id="UP000254291">
    <property type="component" value="Unassembled WGS sequence"/>
</dbReference>